<dbReference type="EMBL" id="FQZL01000005">
    <property type="protein sequence ID" value="SHI55202.1"/>
    <property type="molecule type" value="Genomic_DNA"/>
</dbReference>
<sequence length="257" mass="27854">MDYKKIAKDLYDAEKGSYQIDQLTEANPGMKVEDAYKVQLELIELKKKAGEKVIGLKVGLTSKAVQKMLGVTEPDYGHLTDAMLLPEGEICSMDELNQPKVEGELAFCLKKSLKGPGVTIADVYNATNYVVPAIEIVDSRIKDWKIKLEDTISDNGSSAKFVLGSKMTPIEEIDMRLVGMNLEKNGELVASGTGAEVWGNPAAAVAWLANKLSEFDIELKAGSIIMSGSFTAMSVAEKGDIFNVSFAGMGSITLKFE</sequence>
<dbReference type="GO" id="GO:0008684">
    <property type="term" value="F:2-oxopent-4-enoate hydratase activity"/>
    <property type="evidence" value="ECO:0007669"/>
    <property type="project" value="TreeGrafter"/>
</dbReference>
<reference evidence="3 4" key="1">
    <citation type="submission" date="2016-11" db="EMBL/GenBank/DDBJ databases">
        <authorList>
            <person name="Jaros S."/>
            <person name="Januszkiewicz K."/>
            <person name="Wedrychowicz H."/>
        </authorList>
    </citation>
    <scope>NUCLEOTIDE SEQUENCE [LARGE SCALE GENOMIC DNA]</scope>
    <source>
        <strain evidence="3 4">DSM 17477</strain>
    </source>
</reference>
<evidence type="ECO:0000313" key="4">
    <source>
        <dbReference type="Proteomes" id="UP000184052"/>
    </source>
</evidence>
<evidence type="ECO:0000256" key="1">
    <source>
        <dbReference type="ARBA" id="ARBA00023239"/>
    </source>
</evidence>
<evidence type="ECO:0000313" key="3">
    <source>
        <dbReference type="EMBL" id="SHI55202.1"/>
    </source>
</evidence>
<protein>
    <submittedName>
        <fullName evidence="3">2-keto-4-pentenoate hydratase</fullName>
    </submittedName>
</protein>
<dbReference type="InterPro" id="IPR050772">
    <property type="entry name" value="Hydratase-Decarb/MhpD_sf"/>
</dbReference>
<dbReference type="PANTHER" id="PTHR30143">
    <property type="entry name" value="ACID HYDRATASE"/>
    <property type="match status" value="1"/>
</dbReference>
<name>A0A1M6C2M6_9FIRM</name>
<dbReference type="GO" id="GO:0005737">
    <property type="term" value="C:cytoplasm"/>
    <property type="evidence" value="ECO:0007669"/>
    <property type="project" value="TreeGrafter"/>
</dbReference>
<dbReference type="Gene3D" id="3.90.850.10">
    <property type="entry name" value="Fumarylacetoacetase-like, C-terminal domain"/>
    <property type="match status" value="1"/>
</dbReference>
<keyword evidence="1" id="KW-0456">Lyase</keyword>
<accession>A0A1M6C2M6</accession>
<feature type="domain" description="Fumarylacetoacetase-like C-terminal" evidence="2">
    <location>
        <begin position="80"/>
        <end position="253"/>
    </location>
</feature>
<dbReference type="OrthoDB" id="9792137at2"/>
<dbReference type="RefSeq" id="WP_073046782.1">
    <property type="nucleotide sequence ID" value="NZ_FQZL01000005.1"/>
</dbReference>
<dbReference type="SUPFAM" id="SSF56529">
    <property type="entry name" value="FAH"/>
    <property type="match status" value="1"/>
</dbReference>
<dbReference type="AlphaFoldDB" id="A0A1M6C2M6"/>
<evidence type="ECO:0000259" key="2">
    <source>
        <dbReference type="Pfam" id="PF01557"/>
    </source>
</evidence>
<dbReference type="InterPro" id="IPR036663">
    <property type="entry name" value="Fumarylacetoacetase_C_sf"/>
</dbReference>
<dbReference type="Pfam" id="PF01557">
    <property type="entry name" value="FAA_hydrolase"/>
    <property type="match status" value="1"/>
</dbReference>
<dbReference type="PANTHER" id="PTHR30143:SF0">
    <property type="entry name" value="2-KETO-4-PENTENOATE HYDRATASE"/>
    <property type="match status" value="1"/>
</dbReference>
<dbReference type="InterPro" id="IPR011234">
    <property type="entry name" value="Fumarylacetoacetase-like_C"/>
</dbReference>
<dbReference type="Proteomes" id="UP000184052">
    <property type="component" value="Unassembled WGS sequence"/>
</dbReference>
<organism evidence="3 4">
    <name type="scientific">Dethiosulfatibacter aminovorans DSM 17477</name>
    <dbReference type="NCBI Taxonomy" id="1121476"/>
    <lineage>
        <taxon>Bacteria</taxon>
        <taxon>Bacillati</taxon>
        <taxon>Bacillota</taxon>
        <taxon>Tissierellia</taxon>
        <taxon>Dethiosulfatibacter</taxon>
    </lineage>
</organism>
<proteinExistence type="predicted"/>
<dbReference type="STRING" id="1121476.SAMN02745751_00557"/>
<gene>
    <name evidence="3" type="ORF">SAMN02745751_00557</name>
</gene>
<keyword evidence="4" id="KW-1185">Reference proteome</keyword>